<dbReference type="EMBL" id="MH248138">
    <property type="protein sequence ID" value="AWY08447.1"/>
    <property type="molecule type" value="Genomic_DNA"/>
</dbReference>
<organism evidence="1 2">
    <name type="scientific">Erwinia phage vB_EamM_Alexandra</name>
    <dbReference type="NCBI Taxonomy" id="2201424"/>
    <lineage>
        <taxon>Viruses</taxon>
        <taxon>Duplodnaviria</taxon>
        <taxon>Heunggongvirae</taxon>
        <taxon>Uroviricota</taxon>
        <taxon>Caudoviricetes</taxon>
        <taxon>Alexandravirus</taxon>
        <taxon>Alexandravirus alexandra</taxon>
    </lineage>
</organism>
<name>A0A2Z4QE99_9CAUD</name>
<keyword evidence="2" id="KW-1185">Reference proteome</keyword>
<sequence length="248" mass="26907">MYDMTMNSGSVVSISAATKAQVANADILFGKNAKVLIKRIDELVKIKELDTSKLETILDILRDTDATTAFAKKAAGKSAVTAIKNLYKAKTLVATINALRAIKVKPEAANATAGKPVRASKTAKPVASTTTFSPAFSSLRRQSARDYAPEFIRAVEPVAGAGEFLHATDKQFSFKYKKLEVAVVMQQKGWLMTFIGDHLKRVKKVQIHLGELRSIQNVIKLLSTKDATDAQIAAAAKKGERTAAELRM</sequence>
<proteinExistence type="predicted"/>
<reference evidence="1 2" key="1">
    <citation type="submission" date="2018-04" db="EMBL/GenBank/DDBJ databases">
        <authorList>
            <person name="Go L.Y."/>
            <person name="Mitchell J.A."/>
        </authorList>
    </citation>
    <scope>NUCLEOTIDE SEQUENCE [LARGE SCALE GENOMIC DNA]</scope>
</reference>
<evidence type="ECO:0000313" key="2">
    <source>
        <dbReference type="Proteomes" id="UP000251795"/>
    </source>
</evidence>
<protein>
    <submittedName>
        <fullName evidence="1">Uncharacterized protein</fullName>
    </submittedName>
</protein>
<gene>
    <name evidence="1" type="ORF">Alexandra_178</name>
</gene>
<evidence type="ECO:0000313" key="1">
    <source>
        <dbReference type="EMBL" id="AWY08447.1"/>
    </source>
</evidence>
<accession>A0A2Z4QE99</accession>
<dbReference type="Proteomes" id="UP000251795">
    <property type="component" value="Segment"/>
</dbReference>